<gene>
    <name evidence="2" type="ORF">SAMN05444320_11161</name>
</gene>
<dbReference type="STRING" id="2017.SAMN05444320_11161"/>
<keyword evidence="1" id="KW-1133">Transmembrane helix</keyword>
<protein>
    <recommendedName>
        <fullName evidence="4">Intracellular septation protein A</fullName>
    </recommendedName>
</protein>
<keyword evidence="1" id="KW-0472">Membrane</keyword>
<sequence>MIDHLDRTRRQGSATAEGAHAAPTTGALGMFRTMLYDVGLAVVAYYGFRMLGFDEHMSLLAGTVAAGLRVLYVALRRRSLDVFAGFLLTVFGVGLVLSFVTGDDKFLLVKDSFGTIVAGLLFLGSCFVGRPLIFHAAKRLRAQTPEQAAEWDGRWANEPAFRRTFLVLSAGWGLGLLVEALVRIPLVYTLSTDVMAGLSHVLFIAVMALLFVWNVWYIRRVQARVAAKGH</sequence>
<name>A0A1M5LC14_STRHI</name>
<feature type="transmembrane region" description="Helical" evidence="1">
    <location>
        <begin position="82"/>
        <end position="101"/>
    </location>
</feature>
<dbReference type="Proteomes" id="UP000184501">
    <property type="component" value="Unassembled WGS sequence"/>
</dbReference>
<dbReference type="AlphaFoldDB" id="A0A1M5LC14"/>
<feature type="transmembrane region" description="Helical" evidence="1">
    <location>
        <begin position="57"/>
        <end position="75"/>
    </location>
</feature>
<feature type="transmembrane region" description="Helical" evidence="1">
    <location>
        <begin position="113"/>
        <end position="133"/>
    </location>
</feature>
<proteinExistence type="predicted"/>
<reference evidence="2 3" key="1">
    <citation type="submission" date="2016-11" db="EMBL/GenBank/DDBJ databases">
        <authorList>
            <person name="Jaros S."/>
            <person name="Januszkiewicz K."/>
            <person name="Wedrychowicz H."/>
        </authorList>
    </citation>
    <scope>NUCLEOTIDE SEQUENCE [LARGE SCALE GENOMIC DNA]</scope>
    <source>
        <strain evidence="2 3">DSM 44523</strain>
    </source>
</reference>
<dbReference type="EMBL" id="FQVN01000011">
    <property type="protein sequence ID" value="SHG62644.1"/>
    <property type="molecule type" value="Genomic_DNA"/>
</dbReference>
<feature type="transmembrane region" description="Helical" evidence="1">
    <location>
        <begin position="34"/>
        <end position="51"/>
    </location>
</feature>
<feature type="transmembrane region" description="Helical" evidence="1">
    <location>
        <begin position="164"/>
        <end position="186"/>
    </location>
</feature>
<feature type="transmembrane region" description="Helical" evidence="1">
    <location>
        <begin position="198"/>
        <end position="218"/>
    </location>
</feature>
<dbReference type="NCBIfam" id="NF041646">
    <property type="entry name" value="VC0807_fam"/>
    <property type="match status" value="1"/>
</dbReference>
<dbReference type="RefSeq" id="WP_234995948.1">
    <property type="nucleotide sequence ID" value="NZ_FQVN01000011.1"/>
</dbReference>
<evidence type="ECO:0008006" key="4">
    <source>
        <dbReference type="Google" id="ProtNLM"/>
    </source>
</evidence>
<keyword evidence="3" id="KW-1185">Reference proteome</keyword>
<evidence type="ECO:0000256" key="1">
    <source>
        <dbReference type="SAM" id="Phobius"/>
    </source>
</evidence>
<organism evidence="2 3">
    <name type="scientific">Streptoalloteichus hindustanus</name>
    <dbReference type="NCBI Taxonomy" id="2017"/>
    <lineage>
        <taxon>Bacteria</taxon>
        <taxon>Bacillati</taxon>
        <taxon>Actinomycetota</taxon>
        <taxon>Actinomycetes</taxon>
        <taxon>Pseudonocardiales</taxon>
        <taxon>Pseudonocardiaceae</taxon>
        <taxon>Streptoalloteichus</taxon>
    </lineage>
</organism>
<evidence type="ECO:0000313" key="3">
    <source>
        <dbReference type="Proteomes" id="UP000184501"/>
    </source>
</evidence>
<accession>A0A1M5LC14</accession>
<evidence type="ECO:0000313" key="2">
    <source>
        <dbReference type="EMBL" id="SHG62644.1"/>
    </source>
</evidence>
<keyword evidence="1" id="KW-0812">Transmembrane</keyword>